<dbReference type="EMBL" id="KZ857384">
    <property type="protein sequence ID" value="RDX54500.1"/>
    <property type="molecule type" value="Genomic_DNA"/>
</dbReference>
<dbReference type="Proteomes" id="UP000256964">
    <property type="component" value="Unassembled WGS sequence"/>
</dbReference>
<dbReference type="STRING" id="139420.A0A371DPN8"/>
<comment type="similarity">
    <text evidence="1">Belongs to the short-chain dehydrogenases/reductases (SDR) family.</text>
</comment>
<dbReference type="Pfam" id="PF13561">
    <property type="entry name" value="adh_short_C2"/>
    <property type="match status" value="1"/>
</dbReference>
<dbReference type="PANTHER" id="PTHR24321:SF8">
    <property type="entry name" value="ESTRADIOL 17-BETA-DEHYDROGENASE 8-RELATED"/>
    <property type="match status" value="1"/>
</dbReference>
<evidence type="ECO:0000256" key="3">
    <source>
        <dbReference type="ARBA" id="ARBA00023002"/>
    </source>
</evidence>
<dbReference type="PRINTS" id="PR00080">
    <property type="entry name" value="SDRFAMILY"/>
</dbReference>
<protein>
    <submittedName>
        <fullName evidence="4">Acetoin reductase family protein</fullName>
    </submittedName>
</protein>
<evidence type="ECO:0000313" key="5">
    <source>
        <dbReference type="Proteomes" id="UP000256964"/>
    </source>
</evidence>
<dbReference type="OrthoDB" id="498125at2759"/>
<sequence length="264" mass="28216">MSMSTSKRVAIITGAAAGIGRGIALRLAKDGYDLGLFDLPQSQTQLDELAAHVEREHGTRVVKVTGSVAVEEDVKRLVDTVVQELGSLYAMIANAGISVHGVLHETSTEDFDRLLSVNLKGTFFCYKYAAIQLIKQGNGGRILGAASIASKRGFAEMTAYSATKFAIRGMTQCAAMDYGKYGITVNAYAPGVIETPLMEYLDEHHTSTTGQLKGSWTASFNDSNVLKHNGKPEDVAGLVSFLVSDDASFITGQSYLVDGGICFD</sequence>
<evidence type="ECO:0000313" key="4">
    <source>
        <dbReference type="EMBL" id="RDX54500.1"/>
    </source>
</evidence>
<dbReference type="PRINTS" id="PR00081">
    <property type="entry name" value="GDHRDH"/>
</dbReference>
<keyword evidence="2" id="KW-0521">NADP</keyword>
<dbReference type="InterPro" id="IPR020904">
    <property type="entry name" value="Sc_DH/Rdtase_CS"/>
</dbReference>
<keyword evidence="3" id="KW-0560">Oxidoreductase</keyword>
<dbReference type="InterPro" id="IPR036291">
    <property type="entry name" value="NAD(P)-bd_dom_sf"/>
</dbReference>
<dbReference type="FunFam" id="3.40.50.720:FF:000084">
    <property type="entry name" value="Short-chain dehydrogenase reductase"/>
    <property type="match status" value="1"/>
</dbReference>
<dbReference type="InterPro" id="IPR002347">
    <property type="entry name" value="SDR_fam"/>
</dbReference>
<proteinExistence type="inferred from homology"/>
<dbReference type="PROSITE" id="PS00061">
    <property type="entry name" value="ADH_SHORT"/>
    <property type="match status" value="1"/>
</dbReference>
<dbReference type="GO" id="GO:0016491">
    <property type="term" value="F:oxidoreductase activity"/>
    <property type="evidence" value="ECO:0007669"/>
    <property type="project" value="UniProtKB-KW"/>
</dbReference>
<reference evidence="4 5" key="1">
    <citation type="journal article" date="2018" name="Biotechnol. Biofuels">
        <title>Integrative visual omics of the white-rot fungus Polyporus brumalis exposes the biotechnological potential of its oxidative enzymes for delignifying raw plant biomass.</title>
        <authorList>
            <person name="Miyauchi S."/>
            <person name="Rancon A."/>
            <person name="Drula E."/>
            <person name="Hage H."/>
            <person name="Chaduli D."/>
            <person name="Favel A."/>
            <person name="Grisel S."/>
            <person name="Henrissat B."/>
            <person name="Herpoel-Gimbert I."/>
            <person name="Ruiz-Duenas F.J."/>
            <person name="Chevret D."/>
            <person name="Hainaut M."/>
            <person name="Lin J."/>
            <person name="Wang M."/>
            <person name="Pangilinan J."/>
            <person name="Lipzen A."/>
            <person name="Lesage-Meessen L."/>
            <person name="Navarro D."/>
            <person name="Riley R."/>
            <person name="Grigoriev I.V."/>
            <person name="Zhou S."/>
            <person name="Raouche S."/>
            <person name="Rosso M.N."/>
        </authorList>
    </citation>
    <scope>NUCLEOTIDE SEQUENCE [LARGE SCALE GENOMIC DNA]</scope>
    <source>
        <strain evidence="4 5">BRFM 1820</strain>
    </source>
</reference>
<dbReference type="SUPFAM" id="SSF51735">
    <property type="entry name" value="NAD(P)-binding Rossmann-fold domains"/>
    <property type="match status" value="1"/>
</dbReference>
<dbReference type="AlphaFoldDB" id="A0A371DPN8"/>
<accession>A0A371DPN8</accession>
<dbReference type="PANTHER" id="PTHR24321">
    <property type="entry name" value="DEHYDROGENASES, SHORT CHAIN"/>
    <property type="match status" value="1"/>
</dbReference>
<name>A0A371DPN8_9APHY</name>
<keyword evidence="5" id="KW-1185">Reference proteome</keyword>
<gene>
    <name evidence="4" type="ORF">OH76DRAFT_1397821</name>
</gene>
<dbReference type="Gene3D" id="3.40.50.720">
    <property type="entry name" value="NAD(P)-binding Rossmann-like Domain"/>
    <property type="match status" value="1"/>
</dbReference>
<organism evidence="4 5">
    <name type="scientific">Lentinus brumalis</name>
    <dbReference type="NCBI Taxonomy" id="2498619"/>
    <lineage>
        <taxon>Eukaryota</taxon>
        <taxon>Fungi</taxon>
        <taxon>Dikarya</taxon>
        <taxon>Basidiomycota</taxon>
        <taxon>Agaricomycotina</taxon>
        <taxon>Agaricomycetes</taxon>
        <taxon>Polyporales</taxon>
        <taxon>Polyporaceae</taxon>
        <taxon>Lentinus</taxon>
    </lineage>
</organism>
<evidence type="ECO:0000256" key="1">
    <source>
        <dbReference type="ARBA" id="ARBA00006484"/>
    </source>
</evidence>
<evidence type="ECO:0000256" key="2">
    <source>
        <dbReference type="ARBA" id="ARBA00022857"/>
    </source>
</evidence>